<keyword evidence="3" id="KW-1185">Reference proteome</keyword>
<keyword evidence="2" id="KW-0808">Transferase</keyword>
<proteinExistence type="predicted"/>
<dbReference type="EMBL" id="MF782455">
    <property type="protein sequence ID" value="ATZ80702.1"/>
    <property type="molecule type" value="Genomic_DNA"/>
</dbReference>
<gene>
    <name evidence="2" type="ORF">BMW23_0656</name>
</gene>
<sequence>MSFSDKIDEKNKSEIGNTIRSRISFITNLLYGKSIQPMVNFYNTDTEYFVGGNEKDENDSGYSYDTRVVLQKKYHDFTKIIMQIGNGEEDQLEYIKSGTSGHTFHGMVKLDVNNTFEYGVKVVAYPKKEQYGDMYDVRRPENAELKMIKLLSYFVVRRQTPHIVLPIGTFDTSIETFTSSNMTDCVCDVDGDGKIKKNEKYDEFMEKYKNGDYYDKVSILISEWANRGDLLDFLRKYHGTSNFTLHHWKSIFFQLLSVLAVIQSKYPSFRHNDLKANNLLVHKITKPDDFFTYRIAKKKYRVKNIGYQIKMWDFDFACIPGIVDNKKVESEWTKTINVTPTQNRYYDVHYFFNTLIKKSFCSGIMTNKNVPQEVRDFINRLLPEKYRNDPLANELKSYIEKNIHDKYKDCQYGTKFINGYPMNPTIRKYIENMIPDKFKHIKVGVVHEKGRLLVDDEYLTPLEILETDPFFAEYRIDDKETQNKNNPFLFGGNNTNESYDKKKINIEQISTHISPKDIDIDKVLGVKKSKKTSKRCSSKKKKSKYDK</sequence>
<keyword evidence="2" id="KW-0418">Kinase</keyword>
<organism evidence="2">
    <name type="scientific">Bodo saltans virus</name>
    <dbReference type="NCBI Taxonomy" id="2024608"/>
    <lineage>
        <taxon>Viruses</taxon>
        <taxon>Varidnaviria</taxon>
        <taxon>Bamfordvirae</taxon>
        <taxon>Nucleocytoviricota</taxon>
        <taxon>Megaviricetes</taxon>
        <taxon>Imitervirales</taxon>
        <taxon>Mimiviridae</taxon>
        <taxon>Klosneuvirinae</taxon>
        <taxon>Theiavirus</taxon>
        <taxon>Theiavirus salishense</taxon>
    </lineage>
</organism>
<dbReference type="InterPro" id="IPR011009">
    <property type="entry name" value="Kinase-like_dom_sf"/>
</dbReference>
<dbReference type="InterPro" id="IPR000719">
    <property type="entry name" value="Prot_kinase_dom"/>
</dbReference>
<dbReference type="Proteomes" id="UP000240325">
    <property type="component" value="Segment"/>
</dbReference>
<name>A0A2H4UUV5_9VIRU</name>
<dbReference type="PROSITE" id="PS50011">
    <property type="entry name" value="PROTEIN_KINASE_DOM"/>
    <property type="match status" value="1"/>
</dbReference>
<dbReference type="GO" id="GO:0005524">
    <property type="term" value="F:ATP binding"/>
    <property type="evidence" value="ECO:0007669"/>
    <property type="project" value="InterPro"/>
</dbReference>
<dbReference type="SMART" id="SM00220">
    <property type="entry name" value="S_TKc"/>
    <property type="match status" value="1"/>
</dbReference>
<dbReference type="Gene3D" id="1.10.510.10">
    <property type="entry name" value="Transferase(Phosphotransferase) domain 1"/>
    <property type="match status" value="1"/>
</dbReference>
<dbReference type="SUPFAM" id="SSF56112">
    <property type="entry name" value="Protein kinase-like (PK-like)"/>
    <property type="match status" value="1"/>
</dbReference>
<dbReference type="InterPro" id="IPR008271">
    <property type="entry name" value="Ser/Thr_kinase_AS"/>
</dbReference>
<evidence type="ECO:0000259" key="1">
    <source>
        <dbReference type="PROSITE" id="PS50011"/>
    </source>
</evidence>
<accession>A0A2H4UUV5</accession>
<reference evidence="2" key="1">
    <citation type="journal article" date="2017" name="Elife">
        <title>The kinetoplastid-infecting Bodo saltans virus (BsV), a window into the most abundant giant viruses in the sea.</title>
        <authorList>
            <person name="Deeg C.M."/>
            <person name="Chow C.-E.T."/>
            <person name="Suttle C.A."/>
        </authorList>
    </citation>
    <scope>NUCLEOTIDE SEQUENCE</scope>
    <source>
        <strain evidence="2">NG1</strain>
    </source>
</reference>
<dbReference type="PROSITE" id="PS00108">
    <property type="entry name" value="PROTEIN_KINASE_ST"/>
    <property type="match status" value="1"/>
</dbReference>
<evidence type="ECO:0000313" key="2">
    <source>
        <dbReference type="EMBL" id="ATZ80702.1"/>
    </source>
</evidence>
<protein>
    <submittedName>
        <fullName evidence="2">Serine/threonine-protein kinase</fullName>
    </submittedName>
</protein>
<evidence type="ECO:0000313" key="3">
    <source>
        <dbReference type="Proteomes" id="UP000240325"/>
    </source>
</evidence>
<feature type="domain" description="Protein kinase" evidence="1">
    <location>
        <begin position="89"/>
        <end position="443"/>
    </location>
</feature>
<dbReference type="GO" id="GO:0004672">
    <property type="term" value="F:protein kinase activity"/>
    <property type="evidence" value="ECO:0007669"/>
    <property type="project" value="InterPro"/>
</dbReference>